<dbReference type="Proteomes" id="UP000199421">
    <property type="component" value="Unassembled WGS sequence"/>
</dbReference>
<dbReference type="SUPFAM" id="SSF53383">
    <property type="entry name" value="PLP-dependent transferases"/>
    <property type="match status" value="1"/>
</dbReference>
<comment type="pathway">
    <text evidence="1 12">Cofactor biosynthesis; pyridoxine 5'-phosphate biosynthesis; pyridoxine 5'-phosphate from D-erythrose 4-phosphate: step 3/5.</text>
</comment>
<dbReference type="GO" id="GO:0030170">
    <property type="term" value="F:pyridoxal phosphate binding"/>
    <property type="evidence" value="ECO:0007669"/>
    <property type="project" value="UniProtKB-UniRule"/>
</dbReference>
<protein>
    <recommendedName>
        <fullName evidence="12">Phosphoserine aminotransferase</fullName>
        <ecNumber evidence="12">2.6.1.52</ecNumber>
    </recommendedName>
    <alternativeName>
        <fullName evidence="12">Phosphohydroxythreonine aminotransferase</fullName>
        <shortName evidence="12">PSAT</shortName>
    </alternativeName>
</protein>
<comment type="similarity">
    <text evidence="3 12">Belongs to the class-V pyridoxal-phosphate-dependent aminotransferase family. SerC subfamily.</text>
</comment>
<dbReference type="InterPro" id="IPR015421">
    <property type="entry name" value="PyrdxlP-dep_Trfase_major"/>
</dbReference>
<accession>A0A1H7PN38</accession>
<comment type="subunit">
    <text evidence="12">Homodimer.</text>
</comment>
<evidence type="ECO:0000256" key="9">
    <source>
        <dbReference type="ARBA" id="ARBA00023299"/>
    </source>
</evidence>
<evidence type="ECO:0000256" key="11">
    <source>
        <dbReference type="ARBA" id="ARBA00049007"/>
    </source>
</evidence>
<comment type="caution">
    <text evidence="12">Lacks conserved residue(s) required for the propagation of feature annotation.</text>
</comment>
<dbReference type="UniPathway" id="UPA00135">
    <property type="reaction ID" value="UER00197"/>
</dbReference>
<dbReference type="FunFam" id="3.90.1150.10:FF:000006">
    <property type="entry name" value="Phosphoserine aminotransferase"/>
    <property type="match status" value="1"/>
</dbReference>
<dbReference type="OrthoDB" id="9809412at2"/>
<dbReference type="InterPro" id="IPR015424">
    <property type="entry name" value="PyrdxlP-dep_Trfase"/>
</dbReference>
<evidence type="ECO:0000256" key="13">
    <source>
        <dbReference type="RuleBase" id="RU004505"/>
    </source>
</evidence>
<dbReference type="GO" id="GO:0005737">
    <property type="term" value="C:cytoplasm"/>
    <property type="evidence" value="ECO:0007669"/>
    <property type="project" value="UniProtKB-SubCell"/>
</dbReference>
<keyword evidence="12" id="KW-0963">Cytoplasm</keyword>
<dbReference type="InterPro" id="IPR000192">
    <property type="entry name" value="Aminotrans_V_dom"/>
</dbReference>
<keyword evidence="5 12" id="KW-0028">Amino-acid biosynthesis</keyword>
<dbReference type="InterPro" id="IPR020578">
    <property type="entry name" value="Aminotrans_V_PyrdxlP_BS"/>
</dbReference>
<dbReference type="RefSeq" id="WP_093324151.1">
    <property type="nucleotide sequence ID" value="NZ_FOAF01000002.1"/>
</dbReference>
<keyword evidence="16" id="KW-1185">Reference proteome</keyword>
<evidence type="ECO:0000259" key="14">
    <source>
        <dbReference type="Pfam" id="PF00266"/>
    </source>
</evidence>
<feature type="binding site" evidence="12">
    <location>
        <position position="190"/>
    </location>
    <ligand>
        <name>pyridoxal 5'-phosphate</name>
        <dbReference type="ChEBI" id="CHEBI:597326"/>
    </ligand>
</feature>
<evidence type="ECO:0000313" key="16">
    <source>
        <dbReference type="Proteomes" id="UP000199421"/>
    </source>
</evidence>
<gene>
    <name evidence="12" type="primary">serC</name>
    <name evidence="15" type="ORF">SAMN05661044_02298</name>
</gene>
<feature type="domain" description="Aminotransferase class V" evidence="14">
    <location>
        <begin position="4"/>
        <end position="343"/>
    </location>
</feature>
<keyword evidence="6 12" id="KW-0808">Transferase</keyword>
<sequence>MKHNFGAGPCILPQEVFKEASQAVIDFNNSGLSILEISHRSKAFEAVIEEAESLVRDLLAVPNGYSILFLQGGASQQFAMVPMNLLPQTGKAAYLDSGTWASKALKEAQKFGTVQVVASSKEANYTYIPKEYDVPTDASYFHYTSNNTIYGTELFETPKSSIPLVCDMSSDILSRKINVADFGLIYAGAQKNMGPAGVTLVIVKDDLLGKTGRDIPAIFDYRKHIEAGSLYNTPAVFAIYVSLLNLRWLKAKGGIEEIERENIIKARTLYDEIDRNPLFKGAAQAEDRSRMNVTFVMNNPELEKTFLALTEERGMIGLKGHRSVGGFRASIYNALTITSINALVDLMQEFAEKNA</sequence>
<comment type="cofactor">
    <cofactor evidence="12">
        <name>pyridoxal 5'-phosphate</name>
        <dbReference type="ChEBI" id="CHEBI:597326"/>
    </cofactor>
    <text evidence="12">Binds 1 pyridoxal phosphate per subunit.</text>
</comment>
<dbReference type="HAMAP" id="MF_00160">
    <property type="entry name" value="SerC_aminotrans_5"/>
    <property type="match status" value="1"/>
</dbReference>
<dbReference type="PANTHER" id="PTHR43247">
    <property type="entry name" value="PHOSPHOSERINE AMINOTRANSFERASE"/>
    <property type="match status" value="1"/>
</dbReference>
<dbReference type="InterPro" id="IPR015422">
    <property type="entry name" value="PyrdxlP-dep_Trfase_small"/>
</dbReference>
<comment type="function">
    <text evidence="12">Catalyzes the reversible conversion of 3-phosphohydroxypyruvate to phosphoserine and of 3-hydroxy-2-oxo-4-phosphonooxybutanoate to phosphohydroxythreonine.</text>
</comment>
<feature type="binding site" evidence="12">
    <location>
        <position position="40"/>
    </location>
    <ligand>
        <name>L-glutamate</name>
        <dbReference type="ChEBI" id="CHEBI:29985"/>
    </ligand>
</feature>
<dbReference type="AlphaFoldDB" id="A0A1H7PN38"/>
<name>A0A1H7PN38_OLID1</name>
<dbReference type="GO" id="GO:0008615">
    <property type="term" value="P:pyridoxine biosynthetic process"/>
    <property type="evidence" value="ECO:0007669"/>
    <property type="project" value="UniProtKB-UniRule"/>
</dbReference>
<reference evidence="16" key="1">
    <citation type="submission" date="2016-10" db="EMBL/GenBank/DDBJ databases">
        <authorList>
            <person name="Varghese N."/>
            <person name="Submissions S."/>
        </authorList>
    </citation>
    <scope>NUCLEOTIDE SEQUENCE [LARGE SCALE GENOMIC DNA]</scope>
    <source>
        <strain evidence="16">DSM 18733</strain>
    </source>
</reference>
<comment type="catalytic activity">
    <reaction evidence="10 12">
        <text>4-(phosphooxy)-L-threonine + 2-oxoglutarate = (R)-3-hydroxy-2-oxo-4-phosphooxybutanoate + L-glutamate</text>
        <dbReference type="Rhea" id="RHEA:16573"/>
        <dbReference type="ChEBI" id="CHEBI:16810"/>
        <dbReference type="ChEBI" id="CHEBI:29985"/>
        <dbReference type="ChEBI" id="CHEBI:58452"/>
        <dbReference type="ChEBI" id="CHEBI:58538"/>
        <dbReference type="EC" id="2.6.1.52"/>
    </reaction>
</comment>
<dbReference type="Pfam" id="PF00266">
    <property type="entry name" value="Aminotran_5"/>
    <property type="match status" value="1"/>
</dbReference>
<dbReference type="FunFam" id="3.40.640.10:FF:000010">
    <property type="entry name" value="Phosphoserine aminotransferase"/>
    <property type="match status" value="1"/>
</dbReference>
<keyword evidence="8 12" id="KW-0664">Pyridoxine biosynthesis</keyword>
<dbReference type="NCBIfam" id="TIGR01364">
    <property type="entry name" value="serC_1"/>
    <property type="match status" value="1"/>
</dbReference>
<evidence type="ECO:0000256" key="4">
    <source>
        <dbReference type="ARBA" id="ARBA00022576"/>
    </source>
</evidence>
<evidence type="ECO:0000256" key="12">
    <source>
        <dbReference type="HAMAP-Rule" id="MF_00160"/>
    </source>
</evidence>
<feature type="binding site" evidence="12">
    <location>
        <position position="148"/>
    </location>
    <ligand>
        <name>pyridoxal 5'-phosphate</name>
        <dbReference type="ChEBI" id="CHEBI:597326"/>
    </ligand>
</feature>
<evidence type="ECO:0000256" key="1">
    <source>
        <dbReference type="ARBA" id="ARBA00004915"/>
    </source>
</evidence>
<dbReference type="Gene3D" id="3.40.640.10">
    <property type="entry name" value="Type I PLP-dependent aspartate aminotransferase-like (Major domain)"/>
    <property type="match status" value="1"/>
</dbReference>
<evidence type="ECO:0000256" key="6">
    <source>
        <dbReference type="ARBA" id="ARBA00022679"/>
    </source>
</evidence>
<keyword evidence="9 12" id="KW-0718">Serine biosynthesis</keyword>
<dbReference type="EMBL" id="FOAF01000002">
    <property type="protein sequence ID" value="SEL37193.1"/>
    <property type="molecule type" value="Genomic_DNA"/>
</dbReference>
<comment type="pathway">
    <text evidence="2 12 13">Amino-acid biosynthesis; L-serine biosynthesis; L-serine from 3-phospho-D-glycerate: step 2/3.</text>
</comment>
<dbReference type="STRING" id="407022.SAMN05661044_02298"/>
<evidence type="ECO:0000256" key="3">
    <source>
        <dbReference type="ARBA" id="ARBA00006904"/>
    </source>
</evidence>
<keyword evidence="4 12" id="KW-0032">Aminotransferase</keyword>
<dbReference type="EC" id="2.6.1.52" evidence="12"/>
<proteinExistence type="inferred from homology"/>
<dbReference type="PROSITE" id="PS00595">
    <property type="entry name" value="AA_TRANSFER_CLASS_5"/>
    <property type="match status" value="1"/>
</dbReference>
<dbReference type="PIRSF" id="PIRSF000525">
    <property type="entry name" value="SerC"/>
    <property type="match status" value="1"/>
</dbReference>
<evidence type="ECO:0000256" key="5">
    <source>
        <dbReference type="ARBA" id="ARBA00022605"/>
    </source>
</evidence>
<dbReference type="GO" id="GO:0004648">
    <property type="term" value="F:O-phospho-L-serine:2-oxoglutarate aminotransferase activity"/>
    <property type="evidence" value="ECO:0007669"/>
    <property type="project" value="UniProtKB-UniRule"/>
</dbReference>
<feature type="modified residue" description="N6-(pyridoxal phosphate)lysine" evidence="12">
    <location>
        <position position="191"/>
    </location>
</feature>
<evidence type="ECO:0000256" key="10">
    <source>
        <dbReference type="ARBA" id="ARBA00047630"/>
    </source>
</evidence>
<feature type="binding site" evidence="12">
    <location>
        <position position="100"/>
    </location>
    <ligand>
        <name>pyridoxal 5'-phosphate</name>
        <dbReference type="ChEBI" id="CHEBI:597326"/>
    </ligand>
</feature>
<evidence type="ECO:0000313" key="15">
    <source>
        <dbReference type="EMBL" id="SEL37193.1"/>
    </source>
</evidence>
<dbReference type="PANTHER" id="PTHR43247:SF1">
    <property type="entry name" value="PHOSPHOSERINE AMINOTRANSFERASE"/>
    <property type="match status" value="1"/>
</dbReference>
<dbReference type="UniPathway" id="UPA00244">
    <property type="reaction ID" value="UER00311"/>
</dbReference>
<evidence type="ECO:0000256" key="7">
    <source>
        <dbReference type="ARBA" id="ARBA00022898"/>
    </source>
</evidence>
<evidence type="ECO:0000256" key="8">
    <source>
        <dbReference type="ARBA" id="ARBA00023096"/>
    </source>
</evidence>
<comment type="catalytic activity">
    <reaction evidence="11 12 13">
        <text>O-phospho-L-serine + 2-oxoglutarate = 3-phosphooxypyruvate + L-glutamate</text>
        <dbReference type="Rhea" id="RHEA:14329"/>
        <dbReference type="ChEBI" id="CHEBI:16810"/>
        <dbReference type="ChEBI" id="CHEBI:18110"/>
        <dbReference type="ChEBI" id="CHEBI:29985"/>
        <dbReference type="ChEBI" id="CHEBI:57524"/>
        <dbReference type="EC" id="2.6.1.52"/>
    </reaction>
</comment>
<dbReference type="GO" id="GO:0006564">
    <property type="term" value="P:L-serine biosynthetic process"/>
    <property type="evidence" value="ECO:0007669"/>
    <property type="project" value="UniProtKB-UniRule"/>
</dbReference>
<feature type="binding site" evidence="12">
    <location>
        <begin position="74"/>
        <end position="75"/>
    </location>
    <ligand>
        <name>pyridoxal 5'-phosphate</name>
        <dbReference type="ChEBI" id="CHEBI:597326"/>
    </ligand>
</feature>
<dbReference type="NCBIfam" id="NF003764">
    <property type="entry name" value="PRK05355.1"/>
    <property type="match status" value="1"/>
</dbReference>
<dbReference type="InterPro" id="IPR022278">
    <property type="entry name" value="Pser_aminoTfrase"/>
</dbReference>
<feature type="binding site" evidence="12">
    <location>
        <position position="167"/>
    </location>
    <ligand>
        <name>pyridoxal 5'-phosphate</name>
        <dbReference type="ChEBI" id="CHEBI:597326"/>
    </ligand>
</feature>
<comment type="subcellular location">
    <subcellularLocation>
        <location evidence="12">Cytoplasm</location>
    </subcellularLocation>
</comment>
<organism evidence="15 16">
    <name type="scientific">Olivibacter domesticus</name>
    <name type="common">Pseudosphingobacterium domesticum</name>
    <dbReference type="NCBI Taxonomy" id="407022"/>
    <lineage>
        <taxon>Bacteria</taxon>
        <taxon>Pseudomonadati</taxon>
        <taxon>Bacteroidota</taxon>
        <taxon>Sphingobacteriia</taxon>
        <taxon>Sphingobacteriales</taxon>
        <taxon>Sphingobacteriaceae</taxon>
        <taxon>Olivibacter</taxon>
    </lineage>
</organism>
<feature type="binding site" evidence="12">
    <location>
        <begin position="232"/>
        <end position="233"/>
    </location>
    <ligand>
        <name>pyridoxal 5'-phosphate</name>
        <dbReference type="ChEBI" id="CHEBI:597326"/>
    </ligand>
</feature>
<keyword evidence="7 12" id="KW-0663">Pyridoxal phosphate</keyword>
<dbReference type="Gene3D" id="3.90.1150.10">
    <property type="entry name" value="Aspartate Aminotransferase, domain 1"/>
    <property type="match status" value="1"/>
</dbReference>
<evidence type="ECO:0000256" key="2">
    <source>
        <dbReference type="ARBA" id="ARBA00005099"/>
    </source>
</evidence>